<organism evidence="2 3">
    <name type="scientific">Glossina palpalis gambiensis</name>
    <dbReference type="NCBI Taxonomy" id="67801"/>
    <lineage>
        <taxon>Eukaryota</taxon>
        <taxon>Metazoa</taxon>
        <taxon>Ecdysozoa</taxon>
        <taxon>Arthropoda</taxon>
        <taxon>Hexapoda</taxon>
        <taxon>Insecta</taxon>
        <taxon>Pterygota</taxon>
        <taxon>Neoptera</taxon>
        <taxon>Endopterygota</taxon>
        <taxon>Diptera</taxon>
        <taxon>Brachycera</taxon>
        <taxon>Muscomorpha</taxon>
        <taxon>Hippoboscoidea</taxon>
        <taxon>Glossinidae</taxon>
        <taxon>Glossina</taxon>
    </lineage>
</organism>
<evidence type="ECO:0000313" key="2">
    <source>
        <dbReference type="EnsemblMetazoa" id="GPPI004914-PA"/>
    </source>
</evidence>
<reference evidence="3" key="1">
    <citation type="submission" date="2015-01" db="EMBL/GenBank/DDBJ databases">
        <authorList>
            <person name="Aksoy S."/>
            <person name="Warren W."/>
            <person name="Wilson R.K."/>
        </authorList>
    </citation>
    <scope>NUCLEOTIDE SEQUENCE [LARGE SCALE GENOMIC DNA]</scope>
    <source>
        <strain evidence="3">IAEA</strain>
    </source>
</reference>
<keyword evidence="1" id="KW-0812">Transmembrane</keyword>
<evidence type="ECO:0000313" key="3">
    <source>
        <dbReference type="Proteomes" id="UP000092460"/>
    </source>
</evidence>
<reference evidence="2" key="2">
    <citation type="submission" date="2020-05" db="UniProtKB">
        <authorList>
            <consortium name="EnsemblMetazoa"/>
        </authorList>
    </citation>
    <scope>IDENTIFICATION</scope>
    <source>
        <strain evidence="2">IAEA</strain>
    </source>
</reference>
<proteinExistence type="predicted"/>
<sequence>MQMCGKHLLALASGMVLRFAFRNNTLFLLLCYLVIGVVHMRYLVIVYTGLSLSRTLRTFMRDHIDLL</sequence>
<dbReference type="VEuPathDB" id="VectorBase:GPPI004914"/>
<dbReference type="AlphaFoldDB" id="A0A1B0AQI6"/>
<keyword evidence="1" id="KW-1133">Transmembrane helix</keyword>
<protein>
    <submittedName>
        <fullName evidence="2">Uncharacterized protein</fullName>
    </submittedName>
</protein>
<name>A0A1B0AQI6_9MUSC</name>
<dbReference type="EMBL" id="JXJN01001894">
    <property type="status" value="NOT_ANNOTATED_CDS"/>
    <property type="molecule type" value="Genomic_DNA"/>
</dbReference>
<dbReference type="EnsemblMetazoa" id="GPPI004914-RA">
    <property type="protein sequence ID" value="GPPI004914-PA"/>
    <property type="gene ID" value="GPPI004914"/>
</dbReference>
<keyword evidence="3" id="KW-1185">Reference proteome</keyword>
<feature type="transmembrane region" description="Helical" evidence="1">
    <location>
        <begin position="32"/>
        <end position="52"/>
    </location>
</feature>
<keyword evidence="1" id="KW-0472">Membrane</keyword>
<accession>A0A1B0AQI6</accession>
<dbReference type="Proteomes" id="UP000092460">
    <property type="component" value="Unassembled WGS sequence"/>
</dbReference>
<evidence type="ECO:0000256" key="1">
    <source>
        <dbReference type="SAM" id="Phobius"/>
    </source>
</evidence>